<name>A0A972FXR8_9GAMM</name>
<dbReference type="Proteomes" id="UP000737113">
    <property type="component" value="Unassembled WGS sequence"/>
</dbReference>
<gene>
    <name evidence="1" type="ORF">HC757_05340</name>
</gene>
<dbReference type="RefSeq" id="WP_169563258.1">
    <property type="nucleotide sequence ID" value="NZ_JAAXYH010000002.1"/>
</dbReference>
<keyword evidence="2" id="KW-1185">Reference proteome</keyword>
<evidence type="ECO:0000313" key="2">
    <source>
        <dbReference type="Proteomes" id="UP000737113"/>
    </source>
</evidence>
<evidence type="ECO:0008006" key="3">
    <source>
        <dbReference type="Google" id="ProtNLM"/>
    </source>
</evidence>
<proteinExistence type="predicted"/>
<dbReference type="EMBL" id="JAAXYH010000002">
    <property type="protein sequence ID" value="NMH64592.1"/>
    <property type="molecule type" value="Genomic_DNA"/>
</dbReference>
<organism evidence="1 2">
    <name type="scientific">Shewanella salipaludis</name>
    <dbReference type="NCBI Taxonomy" id="2723052"/>
    <lineage>
        <taxon>Bacteria</taxon>
        <taxon>Pseudomonadati</taxon>
        <taxon>Pseudomonadota</taxon>
        <taxon>Gammaproteobacteria</taxon>
        <taxon>Alteromonadales</taxon>
        <taxon>Shewanellaceae</taxon>
        <taxon>Shewanella</taxon>
    </lineage>
</organism>
<protein>
    <recommendedName>
        <fullName evidence="3">RiboL-PSP-HEPN domain-containing protein</fullName>
    </recommendedName>
</protein>
<accession>A0A972FXR8</accession>
<evidence type="ECO:0000313" key="1">
    <source>
        <dbReference type="EMBL" id="NMH64592.1"/>
    </source>
</evidence>
<sequence length="245" mass="28454">MGSIKEYMFDLQEEEMTQWIREHLDDDEADEETPGWDDLTQEWSFMQESLQEEHEYIQWYTSHSYSELHRSFQFQIHNLRDLTDLQVAVSHEETFYKMAYAHAVTLMESFLADSIRSLIISDDKYFQNAITKVEDLKDIKYTLKDIAKQPDGARGFAIKELSGVMYHNIPKVREILKSILGQSISIDISDVCKITTLRHDIVHRDGKTTDGNLIKVDKDIALEAIDAVEVFVEKVASEINRVTNV</sequence>
<dbReference type="AlphaFoldDB" id="A0A972FXR8"/>
<reference evidence="1" key="1">
    <citation type="submission" date="2020-04" db="EMBL/GenBank/DDBJ databases">
        <title>Description of Shewanella salipaludis sp. nov., isolated from a salt marsh.</title>
        <authorList>
            <person name="Park S."/>
            <person name="Yoon J.-H."/>
        </authorList>
    </citation>
    <scope>NUCLEOTIDE SEQUENCE</scope>
    <source>
        <strain evidence="1">SHSM-M6</strain>
    </source>
</reference>
<comment type="caution">
    <text evidence="1">The sequence shown here is derived from an EMBL/GenBank/DDBJ whole genome shotgun (WGS) entry which is preliminary data.</text>
</comment>